<accession>A0A7X9E743</accession>
<evidence type="ECO:0000313" key="1">
    <source>
        <dbReference type="EMBL" id="NMB91644.1"/>
    </source>
</evidence>
<proteinExistence type="predicted"/>
<dbReference type="EMBL" id="JAAZNV010000007">
    <property type="protein sequence ID" value="NMB91644.1"/>
    <property type="molecule type" value="Genomic_DNA"/>
</dbReference>
<dbReference type="AlphaFoldDB" id="A0A7X9E743"/>
<reference evidence="1 2" key="1">
    <citation type="journal article" date="2020" name="Biotechnol. Biofuels">
        <title>New insights from the biogas microbiome by comprehensive genome-resolved metagenomics of nearly 1600 species originating from multiple anaerobic digesters.</title>
        <authorList>
            <person name="Campanaro S."/>
            <person name="Treu L."/>
            <person name="Rodriguez-R L.M."/>
            <person name="Kovalovszki A."/>
            <person name="Ziels R.M."/>
            <person name="Maus I."/>
            <person name="Zhu X."/>
            <person name="Kougias P.G."/>
            <person name="Basile A."/>
            <person name="Luo G."/>
            <person name="Schluter A."/>
            <person name="Konstantinidis K.T."/>
            <person name="Angelidaki I."/>
        </authorList>
    </citation>
    <scope>NUCLEOTIDE SEQUENCE [LARGE SCALE GENOMIC DNA]</scope>
    <source>
        <strain evidence="1">AS27yjCOA_202</strain>
    </source>
</reference>
<gene>
    <name evidence="1" type="ORF">GYA37_02215</name>
</gene>
<sequence length="134" mass="15528">MRAIRLINEGSPCDIDFTDKTMQTPEDFLSRPRVICPNVNQCKLRSGRENITCTRRIAIQMAGFILQNEKPFEEAVQEEREALLADDLKVSKFWVFRNKRWQVVAGKVNVVIDDIVEFAKTIIDFRSEDQHPST</sequence>
<name>A0A7X9E743_UNCKA</name>
<protein>
    <submittedName>
        <fullName evidence="1">Uncharacterized protein</fullName>
    </submittedName>
</protein>
<organism evidence="1 2">
    <name type="scientific">candidate division WWE3 bacterium</name>
    <dbReference type="NCBI Taxonomy" id="2053526"/>
    <lineage>
        <taxon>Bacteria</taxon>
        <taxon>Katanobacteria</taxon>
    </lineage>
</organism>
<comment type="caution">
    <text evidence="1">The sequence shown here is derived from an EMBL/GenBank/DDBJ whole genome shotgun (WGS) entry which is preliminary data.</text>
</comment>
<dbReference type="Proteomes" id="UP000590542">
    <property type="component" value="Unassembled WGS sequence"/>
</dbReference>
<evidence type="ECO:0000313" key="2">
    <source>
        <dbReference type="Proteomes" id="UP000590542"/>
    </source>
</evidence>